<dbReference type="InterPro" id="IPR036188">
    <property type="entry name" value="FAD/NAD-bd_sf"/>
</dbReference>
<dbReference type="SUPFAM" id="SSF51905">
    <property type="entry name" value="FAD/NAD(P)-binding domain"/>
    <property type="match status" value="1"/>
</dbReference>
<name>A0ABR3J1D6_9AGAR</name>
<evidence type="ECO:0000313" key="6">
    <source>
        <dbReference type="Proteomes" id="UP001556367"/>
    </source>
</evidence>
<evidence type="ECO:0000256" key="2">
    <source>
        <dbReference type="ARBA" id="ARBA00022630"/>
    </source>
</evidence>
<keyword evidence="6" id="KW-1185">Reference proteome</keyword>
<evidence type="ECO:0008006" key="7">
    <source>
        <dbReference type="Google" id="ProtNLM"/>
    </source>
</evidence>
<dbReference type="EMBL" id="JASNQZ010000012">
    <property type="protein sequence ID" value="KAL0949447.1"/>
    <property type="molecule type" value="Genomic_DNA"/>
</dbReference>
<dbReference type="Pfam" id="PF00743">
    <property type="entry name" value="FMO-like"/>
    <property type="match status" value="1"/>
</dbReference>
<dbReference type="InterPro" id="IPR020946">
    <property type="entry name" value="Flavin_mOase-like"/>
</dbReference>
<sequence length="553" mass="61061">MVASVDSTDSSAASGHRPYPRRVLIIGGGPCGLVSLRNCVERGDFERVELVERRDNTGGVWYLKEDRKTLSDEASLNKPQWTTPAYPGMIGNVLPEFLSFSGLPFPAFDRSVDEASSEEQPFPTLSETYAYLQDLAEPYVKEGRIRLNSEVLRVEELPLGHGWKVTIRKWQNDLAVDHEETWDAVIMAIGWFDNLVFPPTQGIEELRQHVPRLAIHGKDWKGPKGFEGKRILVVGNAASSNDIAAQLASVTPLPEDEQDITTGPRVFRSIRRPAFAGFPSLPDVCIVNVAPVEKYTVIHSDNIGTPKVKATLRDGTEITNLDLVIFGTGYRPHASIVHVYSPPFSSSSLSPLTPNSHPSHIPLASTVHTGIPALHLQILYAHNPTIGFIGAPMSFTPFTIADVASTWLALAWSQHHDAQPDEGGAIPYPDSVEGRLAFEEDRLRNLNKIVETMKHDSEVEAAKAGDPGKAVEPTSFLSYPVLSVGEEPYARLLREQIVAARPRRLSLVKHLDSVICRWSDEEFARRDAMYARKLQALEAAKARRENPNPNTGG</sequence>
<gene>
    <name evidence="5" type="ORF">HGRIS_009502</name>
</gene>
<dbReference type="Proteomes" id="UP001556367">
    <property type="component" value="Unassembled WGS sequence"/>
</dbReference>
<comment type="caution">
    <text evidence="5">The sequence shown here is derived from an EMBL/GenBank/DDBJ whole genome shotgun (WGS) entry which is preliminary data.</text>
</comment>
<comment type="similarity">
    <text evidence="1">Belongs to the FMO family.</text>
</comment>
<keyword evidence="2" id="KW-0285">Flavoprotein</keyword>
<evidence type="ECO:0000256" key="1">
    <source>
        <dbReference type="ARBA" id="ARBA00009183"/>
    </source>
</evidence>
<evidence type="ECO:0000256" key="4">
    <source>
        <dbReference type="ARBA" id="ARBA00023002"/>
    </source>
</evidence>
<evidence type="ECO:0000313" key="5">
    <source>
        <dbReference type="EMBL" id="KAL0949447.1"/>
    </source>
</evidence>
<accession>A0ABR3J1D6</accession>
<dbReference type="Gene3D" id="3.50.50.60">
    <property type="entry name" value="FAD/NAD(P)-binding domain"/>
    <property type="match status" value="2"/>
</dbReference>
<reference evidence="6" key="1">
    <citation type="submission" date="2024-06" db="EMBL/GenBank/DDBJ databases">
        <title>Multi-omics analyses provide insights into the biosynthesis of the anticancer antibiotic pleurotin in Hohenbuehelia grisea.</title>
        <authorList>
            <person name="Weaver J.A."/>
            <person name="Alberti F."/>
        </authorList>
    </citation>
    <scope>NUCLEOTIDE SEQUENCE [LARGE SCALE GENOMIC DNA]</scope>
    <source>
        <strain evidence="6">T-177</strain>
    </source>
</reference>
<dbReference type="PANTHER" id="PTHR23023">
    <property type="entry name" value="DIMETHYLANILINE MONOOXYGENASE"/>
    <property type="match status" value="1"/>
</dbReference>
<keyword evidence="4" id="KW-0560">Oxidoreductase</keyword>
<proteinExistence type="inferred from homology"/>
<evidence type="ECO:0000256" key="3">
    <source>
        <dbReference type="ARBA" id="ARBA00022827"/>
    </source>
</evidence>
<dbReference type="PRINTS" id="PR00368">
    <property type="entry name" value="FADPNR"/>
</dbReference>
<protein>
    <recommendedName>
        <fullName evidence="7">FAD/NAD(P)-binding domain-containing protein</fullName>
    </recommendedName>
</protein>
<keyword evidence="3" id="KW-0274">FAD</keyword>
<organism evidence="5 6">
    <name type="scientific">Hohenbuehelia grisea</name>
    <dbReference type="NCBI Taxonomy" id="104357"/>
    <lineage>
        <taxon>Eukaryota</taxon>
        <taxon>Fungi</taxon>
        <taxon>Dikarya</taxon>
        <taxon>Basidiomycota</taxon>
        <taxon>Agaricomycotina</taxon>
        <taxon>Agaricomycetes</taxon>
        <taxon>Agaricomycetidae</taxon>
        <taxon>Agaricales</taxon>
        <taxon>Pleurotineae</taxon>
        <taxon>Pleurotaceae</taxon>
        <taxon>Hohenbuehelia</taxon>
    </lineage>
</organism>
<dbReference type="InterPro" id="IPR050346">
    <property type="entry name" value="FMO-like"/>
</dbReference>